<proteinExistence type="predicted"/>
<gene>
    <name evidence="3" type="ORF">J3Q64DRAFT_1712371</name>
</gene>
<feature type="transmembrane region" description="Helical" evidence="2">
    <location>
        <begin position="52"/>
        <end position="73"/>
    </location>
</feature>
<evidence type="ECO:0000256" key="1">
    <source>
        <dbReference type="SAM" id="MobiDB-lite"/>
    </source>
</evidence>
<protein>
    <submittedName>
        <fullName evidence="3">Uncharacterized protein</fullName>
    </submittedName>
</protein>
<accession>A0ABR3BEI9</accession>
<comment type="caution">
    <text evidence="3">The sequence shown here is derived from an EMBL/GenBank/DDBJ whole genome shotgun (WGS) entry which is preliminary data.</text>
</comment>
<keyword evidence="4" id="KW-1185">Reference proteome</keyword>
<keyword evidence="2" id="KW-0472">Membrane</keyword>
<organism evidence="3 4">
    <name type="scientific">Phycomyces blakesleeanus</name>
    <dbReference type="NCBI Taxonomy" id="4837"/>
    <lineage>
        <taxon>Eukaryota</taxon>
        <taxon>Fungi</taxon>
        <taxon>Fungi incertae sedis</taxon>
        <taxon>Mucoromycota</taxon>
        <taxon>Mucoromycotina</taxon>
        <taxon>Mucoromycetes</taxon>
        <taxon>Mucorales</taxon>
        <taxon>Phycomycetaceae</taxon>
        <taxon>Phycomyces</taxon>
    </lineage>
</organism>
<sequence length="371" mass="42162">MTRITRKEKPSSMNEIEREQEDQESLIIPGFQFLINFTLDVFKGTLMVLKPIISVIMAVLAIMLILSYCYRVLSDGIMDIVCPIGFLGSLVPSCQNHLMGVPDFTHFVKAQESLYETMLTQNNADAISALELKKVELATRDLQVMIKYSTLVSADIMDAKLKDYLVRSRRFGRDIQSLQAQTKGVIDNLITYNTFTIKKLSDVESRKSSRQELRKVYESAMGLVEKEAKRLILAIEKAQGSLDELEEDLYAIHEISVQEKNYQRSEIPHLLADLLNLVNGKGLQRPLVDENLALLTNFDAERAKASKRLVVMLDRMESFQMDLEELRTQVVAPVVAPDIIPLEMHIENIGKAIERLKSGKVISWEERAQLD</sequence>
<keyword evidence="2" id="KW-1133">Transmembrane helix</keyword>
<evidence type="ECO:0000313" key="3">
    <source>
        <dbReference type="EMBL" id="KAL0097271.1"/>
    </source>
</evidence>
<reference evidence="3 4" key="1">
    <citation type="submission" date="2024-04" db="EMBL/GenBank/DDBJ databases">
        <title>Symmetric and asymmetric DNA N6-adenine methylation regulates different biological responses in Mucorales.</title>
        <authorList>
            <consortium name="Lawrence Berkeley National Laboratory"/>
            <person name="Lax C."/>
            <person name="Mondo S.J."/>
            <person name="Osorio-Concepcion M."/>
            <person name="Muszewska A."/>
            <person name="Corrochano-Luque M."/>
            <person name="Gutierrez G."/>
            <person name="Riley R."/>
            <person name="Lipzen A."/>
            <person name="Guo J."/>
            <person name="Hundley H."/>
            <person name="Amirebrahimi M."/>
            <person name="Ng V."/>
            <person name="Lorenzo-Gutierrez D."/>
            <person name="Binder U."/>
            <person name="Yang J."/>
            <person name="Song Y."/>
            <person name="Canovas D."/>
            <person name="Navarro E."/>
            <person name="Freitag M."/>
            <person name="Gabaldon T."/>
            <person name="Grigoriev I.V."/>
            <person name="Corrochano L.M."/>
            <person name="Nicolas F.E."/>
            <person name="Garre V."/>
        </authorList>
    </citation>
    <scope>NUCLEOTIDE SEQUENCE [LARGE SCALE GENOMIC DNA]</scope>
    <source>
        <strain evidence="3 4">L51</strain>
    </source>
</reference>
<evidence type="ECO:0000313" key="4">
    <source>
        <dbReference type="Proteomes" id="UP001448207"/>
    </source>
</evidence>
<keyword evidence="2" id="KW-0812">Transmembrane</keyword>
<name>A0ABR3BEI9_PHYBL</name>
<feature type="compositionally biased region" description="Basic and acidic residues" evidence="1">
    <location>
        <begin position="1"/>
        <end position="10"/>
    </location>
</feature>
<dbReference type="EMBL" id="JBCLYO010000001">
    <property type="protein sequence ID" value="KAL0097271.1"/>
    <property type="molecule type" value="Genomic_DNA"/>
</dbReference>
<dbReference type="Proteomes" id="UP001448207">
    <property type="component" value="Unassembled WGS sequence"/>
</dbReference>
<feature type="region of interest" description="Disordered" evidence="1">
    <location>
        <begin position="1"/>
        <end position="21"/>
    </location>
</feature>
<evidence type="ECO:0000256" key="2">
    <source>
        <dbReference type="SAM" id="Phobius"/>
    </source>
</evidence>